<protein>
    <submittedName>
        <fullName evidence="2">Rho-associated protein kinase 1</fullName>
    </submittedName>
</protein>
<dbReference type="Proteomes" id="UP000198287">
    <property type="component" value="Unassembled WGS sequence"/>
</dbReference>
<feature type="transmembrane region" description="Helical" evidence="1">
    <location>
        <begin position="6"/>
        <end position="23"/>
    </location>
</feature>
<comment type="caution">
    <text evidence="2">The sequence shown here is derived from an EMBL/GenBank/DDBJ whole genome shotgun (WGS) entry which is preliminary data.</text>
</comment>
<evidence type="ECO:0000313" key="2">
    <source>
        <dbReference type="EMBL" id="OXA61709.1"/>
    </source>
</evidence>
<dbReference type="GO" id="GO:0016301">
    <property type="term" value="F:kinase activity"/>
    <property type="evidence" value="ECO:0007669"/>
    <property type="project" value="UniProtKB-KW"/>
</dbReference>
<keyword evidence="1" id="KW-0472">Membrane</keyword>
<accession>A0A226EW01</accession>
<evidence type="ECO:0000256" key="1">
    <source>
        <dbReference type="SAM" id="Phobius"/>
    </source>
</evidence>
<keyword evidence="1" id="KW-0812">Transmembrane</keyword>
<evidence type="ECO:0000313" key="3">
    <source>
        <dbReference type="Proteomes" id="UP000198287"/>
    </source>
</evidence>
<reference evidence="2 3" key="1">
    <citation type="submission" date="2015-12" db="EMBL/GenBank/DDBJ databases">
        <title>The genome of Folsomia candida.</title>
        <authorList>
            <person name="Faddeeva A."/>
            <person name="Derks M.F."/>
            <person name="Anvar Y."/>
            <person name="Smit S."/>
            <person name="Van Straalen N."/>
            <person name="Roelofs D."/>
        </authorList>
    </citation>
    <scope>NUCLEOTIDE SEQUENCE [LARGE SCALE GENOMIC DNA]</scope>
    <source>
        <strain evidence="2 3">VU population</strain>
        <tissue evidence="2">Whole body</tissue>
    </source>
</reference>
<keyword evidence="2" id="KW-0418">Kinase</keyword>
<name>A0A226EW01_FOLCA</name>
<keyword evidence="3" id="KW-1185">Reference proteome</keyword>
<proteinExistence type="predicted"/>
<sequence>MYVPISCMYVFVFRVTTAVIVYVQLVMKSFSNVQLGFRIKTRIMALTTSISVFIIFTLLNLLAFTRGDSWDKDGEDPGDKCSQLEDAVSLVSKEISSLGRSVRLETNQRESTISKLSTLEHRLTSLQSETQSIRTTLKNMSLVMSEIQEKSDLPHCNKVPSPSPNHPTTCSTYKPTFEYVSNADVSTTEFYNNTPTFTGDTLCKGFVGDIELLGRGHLNNCWSMYSKGEYGFPYGLGVYHLRQPLGIRLQYVPSSQILDGVGSWFDAEKALARANAVNVASIGNLRRGYAGRCNAAGSTKPEVPISYPIRGYLDPDNYNLLKYSYYHKIHPCTNFDILVCAGPV</sequence>
<gene>
    <name evidence="2" type="ORF">Fcan01_01354</name>
</gene>
<keyword evidence="2" id="KW-0808">Transferase</keyword>
<organism evidence="2 3">
    <name type="scientific">Folsomia candida</name>
    <name type="common">Springtail</name>
    <dbReference type="NCBI Taxonomy" id="158441"/>
    <lineage>
        <taxon>Eukaryota</taxon>
        <taxon>Metazoa</taxon>
        <taxon>Ecdysozoa</taxon>
        <taxon>Arthropoda</taxon>
        <taxon>Hexapoda</taxon>
        <taxon>Collembola</taxon>
        <taxon>Entomobryomorpha</taxon>
        <taxon>Isotomoidea</taxon>
        <taxon>Isotomidae</taxon>
        <taxon>Proisotominae</taxon>
        <taxon>Folsomia</taxon>
    </lineage>
</organism>
<dbReference type="EMBL" id="LNIX01000001">
    <property type="protein sequence ID" value="OXA61709.1"/>
    <property type="molecule type" value="Genomic_DNA"/>
</dbReference>
<keyword evidence="1" id="KW-1133">Transmembrane helix</keyword>
<feature type="transmembrane region" description="Helical" evidence="1">
    <location>
        <begin position="43"/>
        <end position="64"/>
    </location>
</feature>
<dbReference type="AlphaFoldDB" id="A0A226EW01"/>